<keyword evidence="10 20" id="KW-0812">Transmembrane</keyword>
<sequence length="734" mass="83783">MEVQQFYYDNKIVRKFIVATMFWGIIGMSIGLLLAFMFLFPNLTDGISWLSFGRLRPLHTNAVIFAFVGNAIFAGVYYSSQRLLKARMWKDWLSNLNFWGWQAIIVGAAITLPLGYTTSKEYAELEWPFDIAIAIIWVAFGANLIGTILKRRQRHLYVAIWFYLGTFVTVAVLHIVNSMELPVSALKSYSMYAGVQDALVQWWYGHNAVAFFLTTPFLGLMYYFVPKAANRPVYSYRLSIVHFWSLIFIYIWAGPHHLLYSALPDWAQNLGVAFSIMLIAPSWGGMINGLLTLRGAWDKVRTDPVLKFMVVAITGYGMATFEGPMLSLKNVNAIAHFSDWVIAHVHVGALAWNGFLTFGMVYWMVPKLFKTKLWSTALANVHFWIGTLGIILYALPMYVAGFVQASMWKQFNPDGTLTYGNFLETISEIIPMYWMRAIGGSMFIIGALIGVYNIIMTARAGQKVTDELTEAAPLQRVTKQRTVKEGYHTWLERRPVKLTIFATIAILIGGMVQIIPSLIVDDYIPVISSVKPYTPLELEGRDIYIRESCVSCHSQMIRPFRSEVERYGEYSKAGEYVYDHPFLWGSKRTGPDLMRIGGKYSDNWHLNHFYDPQSTSSGSIMPSYKWLIKNELNKNTTKDKMRAMVTLGVPYTAEDIARAQEWMDEQGTQIEKNLYSDPDFAKTYEADKEYAHDNGEDFIEMRNREVIALIAYIQRLGTDIKIKNAEDTAIHLNK</sequence>
<dbReference type="PROSITE" id="PS51007">
    <property type="entry name" value="CYTC"/>
    <property type="match status" value="1"/>
</dbReference>
<keyword evidence="6 20" id="KW-0813">Transport</keyword>
<dbReference type="Gene3D" id="1.20.210.10">
    <property type="entry name" value="Cytochrome c oxidase-like, subunit I domain"/>
    <property type="match status" value="1"/>
</dbReference>
<keyword evidence="9 20" id="KW-0679">Respiratory chain</keyword>
<dbReference type="NCBIfam" id="NF011055">
    <property type="entry name" value="PRK14487.1"/>
    <property type="match status" value="1"/>
</dbReference>
<evidence type="ECO:0000256" key="5">
    <source>
        <dbReference type="ARBA" id="ARBA00012949"/>
    </source>
</evidence>
<evidence type="ECO:0000313" key="24">
    <source>
        <dbReference type="EMBL" id="GAA3517222.1"/>
    </source>
</evidence>
<feature type="transmembrane region" description="Helical" evidence="21">
    <location>
        <begin position="128"/>
        <end position="149"/>
    </location>
</feature>
<dbReference type="InterPro" id="IPR004677">
    <property type="entry name" value="Cyt_c_oxidase_cbb3_su1"/>
</dbReference>
<evidence type="ECO:0000256" key="17">
    <source>
        <dbReference type="ARBA" id="ARBA00023136"/>
    </source>
</evidence>
<dbReference type="EC" id="7.1.1.9" evidence="5"/>
<comment type="pathway">
    <text evidence="4">Energy metabolism; oxidative phosphorylation.</text>
</comment>
<evidence type="ECO:0000256" key="20">
    <source>
        <dbReference type="RuleBase" id="RU000370"/>
    </source>
</evidence>
<dbReference type="Gene3D" id="1.10.760.10">
    <property type="entry name" value="Cytochrome c-like domain"/>
    <property type="match status" value="1"/>
</dbReference>
<evidence type="ECO:0000256" key="2">
    <source>
        <dbReference type="ARBA" id="ARBA00001973"/>
    </source>
</evidence>
<dbReference type="PROSITE" id="PS50855">
    <property type="entry name" value="COX1"/>
    <property type="match status" value="1"/>
</dbReference>
<dbReference type="PANTHER" id="PTHR10422">
    <property type="entry name" value="CYTOCHROME C OXIDASE SUBUNIT 1"/>
    <property type="match status" value="1"/>
</dbReference>
<dbReference type="Pfam" id="PF02433">
    <property type="entry name" value="FixO"/>
    <property type="match status" value="1"/>
</dbReference>
<dbReference type="EMBL" id="BAABCW010000017">
    <property type="protein sequence ID" value="GAA3517222.1"/>
    <property type="molecule type" value="Genomic_DNA"/>
</dbReference>
<feature type="transmembrane region" description="Helical" evidence="21">
    <location>
        <begin position="305"/>
        <end position="321"/>
    </location>
</feature>
<evidence type="ECO:0000313" key="25">
    <source>
        <dbReference type="Proteomes" id="UP001500459"/>
    </source>
</evidence>
<keyword evidence="16" id="KW-0186">Copper</keyword>
<dbReference type="InterPro" id="IPR000883">
    <property type="entry name" value="Cyt_C_Oxase_1"/>
</dbReference>
<dbReference type="PANTHER" id="PTHR10422:SF29">
    <property type="entry name" value="CYTOCHROME C OXIDASE SUBUNIT 1 HOMOLOG, BACTEROID"/>
    <property type="match status" value="1"/>
</dbReference>
<evidence type="ECO:0000256" key="11">
    <source>
        <dbReference type="ARBA" id="ARBA00022723"/>
    </source>
</evidence>
<feature type="transmembrane region" description="Helical" evidence="21">
    <location>
        <begin position="60"/>
        <end position="78"/>
    </location>
</feature>
<accession>A0ABP6UT08</accession>
<gene>
    <name evidence="24" type="primary">ccoN</name>
    <name evidence="24" type="ORF">GCM10022393_34130</name>
</gene>
<keyword evidence="8 19" id="KW-0349">Heme</keyword>
<keyword evidence="11 19" id="KW-0479">Metal-binding</keyword>
<comment type="catalytic activity">
    <reaction evidence="18">
        <text>4 Fe(II)-[cytochrome c] + O2 + 8 H(+)(in) = 4 Fe(III)-[cytochrome c] + 2 H2O + 4 H(+)(out)</text>
        <dbReference type="Rhea" id="RHEA:11436"/>
        <dbReference type="Rhea" id="RHEA-COMP:10350"/>
        <dbReference type="Rhea" id="RHEA-COMP:14399"/>
        <dbReference type="ChEBI" id="CHEBI:15377"/>
        <dbReference type="ChEBI" id="CHEBI:15378"/>
        <dbReference type="ChEBI" id="CHEBI:15379"/>
        <dbReference type="ChEBI" id="CHEBI:29033"/>
        <dbReference type="ChEBI" id="CHEBI:29034"/>
        <dbReference type="EC" id="7.1.1.9"/>
    </reaction>
</comment>
<dbReference type="InterPro" id="IPR003468">
    <property type="entry name" value="Cyt_c_oxidase_monohaem-su/FixO"/>
</dbReference>
<comment type="caution">
    <text evidence="24">The sequence shown here is derived from an EMBL/GenBank/DDBJ whole genome shotgun (WGS) entry which is preliminary data.</text>
</comment>
<evidence type="ECO:0000256" key="4">
    <source>
        <dbReference type="ARBA" id="ARBA00004673"/>
    </source>
</evidence>
<feature type="transmembrane region" description="Helical" evidence="21">
    <location>
        <begin position="236"/>
        <end position="253"/>
    </location>
</feature>
<dbReference type="SUPFAM" id="SSF46626">
    <property type="entry name" value="Cytochrome c"/>
    <property type="match status" value="1"/>
</dbReference>
<feature type="transmembrane region" description="Helical" evidence="21">
    <location>
        <begin position="16"/>
        <end position="40"/>
    </location>
</feature>
<evidence type="ECO:0000256" key="16">
    <source>
        <dbReference type="ARBA" id="ARBA00023008"/>
    </source>
</evidence>
<comment type="cofactor">
    <cofactor evidence="1">
        <name>heme b</name>
        <dbReference type="ChEBI" id="CHEBI:60344"/>
    </cofactor>
</comment>
<evidence type="ECO:0000256" key="3">
    <source>
        <dbReference type="ARBA" id="ARBA00004651"/>
    </source>
</evidence>
<dbReference type="Proteomes" id="UP001500459">
    <property type="component" value="Unassembled WGS sequence"/>
</dbReference>
<dbReference type="PROSITE" id="PS00077">
    <property type="entry name" value="COX1_CUB"/>
    <property type="match status" value="1"/>
</dbReference>
<feature type="domain" description="Cytochrome c" evidence="23">
    <location>
        <begin position="535"/>
        <end position="667"/>
    </location>
</feature>
<keyword evidence="7" id="KW-1003">Cell membrane</keyword>
<dbReference type="InterPro" id="IPR023616">
    <property type="entry name" value="Cyt_c_oxase-like_su1_dom"/>
</dbReference>
<keyword evidence="14 21" id="KW-1133">Transmembrane helix</keyword>
<dbReference type="InterPro" id="IPR036909">
    <property type="entry name" value="Cyt_c-like_dom_sf"/>
</dbReference>
<feature type="transmembrane region" description="Helical" evidence="21">
    <location>
        <begin position="273"/>
        <end position="293"/>
    </location>
</feature>
<evidence type="ECO:0000256" key="21">
    <source>
        <dbReference type="SAM" id="Phobius"/>
    </source>
</evidence>
<comment type="similarity">
    <text evidence="20">Belongs to the heme-copper respiratory oxidase family.</text>
</comment>
<feature type="transmembrane region" description="Helical" evidence="21">
    <location>
        <begin position="98"/>
        <end position="116"/>
    </location>
</feature>
<feature type="transmembrane region" description="Helical" evidence="21">
    <location>
        <begin position="202"/>
        <end position="224"/>
    </location>
</feature>
<evidence type="ECO:0000256" key="8">
    <source>
        <dbReference type="ARBA" id="ARBA00022617"/>
    </source>
</evidence>
<dbReference type="Pfam" id="PF00115">
    <property type="entry name" value="COX1"/>
    <property type="match status" value="1"/>
</dbReference>
<evidence type="ECO:0000256" key="6">
    <source>
        <dbReference type="ARBA" id="ARBA00022448"/>
    </source>
</evidence>
<feature type="transmembrane region" description="Helical" evidence="21">
    <location>
        <begin position="433"/>
        <end position="455"/>
    </location>
</feature>
<dbReference type="CDD" id="cd01661">
    <property type="entry name" value="cbb3_Oxidase_I"/>
    <property type="match status" value="1"/>
</dbReference>
<evidence type="ECO:0000256" key="18">
    <source>
        <dbReference type="ARBA" id="ARBA00047816"/>
    </source>
</evidence>
<keyword evidence="12" id="KW-1278">Translocase</keyword>
<comment type="subcellular location">
    <subcellularLocation>
        <location evidence="3">Cell membrane</location>
        <topology evidence="3">Multi-pass membrane protein</topology>
    </subcellularLocation>
</comment>
<proteinExistence type="inferred from homology"/>
<evidence type="ECO:0000259" key="22">
    <source>
        <dbReference type="PROSITE" id="PS50855"/>
    </source>
</evidence>
<comment type="cofactor">
    <cofactor evidence="2">
        <name>Cu(2+)</name>
        <dbReference type="ChEBI" id="CHEBI:29036"/>
    </cofactor>
</comment>
<evidence type="ECO:0000256" key="13">
    <source>
        <dbReference type="ARBA" id="ARBA00022982"/>
    </source>
</evidence>
<feature type="transmembrane region" description="Helical" evidence="21">
    <location>
        <begin position="377"/>
        <end position="399"/>
    </location>
</feature>
<evidence type="ECO:0000256" key="1">
    <source>
        <dbReference type="ARBA" id="ARBA00001970"/>
    </source>
</evidence>
<feature type="transmembrane region" description="Helical" evidence="21">
    <location>
        <begin position="498"/>
        <end position="519"/>
    </location>
</feature>
<dbReference type="RefSeq" id="WP_344929507.1">
    <property type="nucleotide sequence ID" value="NZ_BAABCW010000017.1"/>
</dbReference>
<feature type="transmembrane region" description="Helical" evidence="21">
    <location>
        <begin position="156"/>
        <end position="176"/>
    </location>
</feature>
<dbReference type="NCBIfam" id="TIGR00780">
    <property type="entry name" value="ccoN"/>
    <property type="match status" value="1"/>
</dbReference>
<evidence type="ECO:0000256" key="7">
    <source>
        <dbReference type="ARBA" id="ARBA00022475"/>
    </source>
</evidence>
<organism evidence="24 25">
    <name type="scientific">Aquimarina addita</name>
    <dbReference type="NCBI Taxonomy" id="870485"/>
    <lineage>
        <taxon>Bacteria</taxon>
        <taxon>Pseudomonadati</taxon>
        <taxon>Bacteroidota</taxon>
        <taxon>Flavobacteriia</taxon>
        <taxon>Flavobacteriales</taxon>
        <taxon>Flavobacteriaceae</taxon>
        <taxon>Aquimarina</taxon>
    </lineage>
</organism>
<keyword evidence="13 20" id="KW-0249">Electron transport</keyword>
<evidence type="ECO:0000259" key="23">
    <source>
        <dbReference type="PROSITE" id="PS51007"/>
    </source>
</evidence>
<evidence type="ECO:0000256" key="9">
    <source>
        <dbReference type="ARBA" id="ARBA00022660"/>
    </source>
</evidence>
<keyword evidence="25" id="KW-1185">Reference proteome</keyword>
<evidence type="ECO:0000256" key="14">
    <source>
        <dbReference type="ARBA" id="ARBA00022989"/>
    </source>
</evidence>
<feature type="domain" description="Cytochrome oxidase subunit I profile" evidence="22">
    <location>
        <begin position="16"/>
        <end position="498"/>
    </location>
</feature>
<evidence type="ECO:0000256" key="19">
    <source>
        <dbReference type="PROSITE-ProRule" id="PRU00433"/>
    </source>
</evidence>
<protein>
    <recommendedName>
        <fullName evidence="5">cytochrome-c oxidase</fullName>
        <ecNumber evidence="5">7.1.1.9</ecNumber>
    </recommendedName>
</protein>
<dbReference type="InterPro" id="IPR009056">
    <property type="entry name" value="Cyt_c-like_dom"/>
</dbReference>
<dbReference type="InterPro" id="IPR036927">
    <property type="entry name" value="Cyt_c_oxase-like_su1_sf"/>
</dbReference>
<dbReference type="SUPFAM" id="SSF81442">
    <property type="entry name" value="Cytochrome c oxidase subunit I-like"/>
    <property type="match status" value="1"/>
</dbReference>
<evidence type="ECO:0000256" key="10">
    <source>
        <dbReference type="ARBA" id="ARBA00022692"/>
    </source>
</evidence>
<dbReference type="InterPro" id="IPR023615">
    <property type="entry name" value="Cyt_c_Oxase_su1_BS"/>
</dbReference>
<reference evidence="25" key="1">
    <citation type="journal article" date="2019" name="Int. J. Syst. Evol. Microbiol.">
        <title>The Global Catalogue of Microorganisms (GCM) 10K type strain sequencing project: providing services to taxonomists for standard genome sequencing and annotation.</title>
        <authorList>
            <consortium name="The Broad Institute Genomics Platform"/>
            <consortium name="The Broad Institute Genome Sequencing Center for Infectious Disease"/>
            <person name="Wu L."/>
            <person name="Ma J."/>
        </authorList>
    </citation>
    <scope>NUCLEOTIDE SEQUENCE [LARGE SCALE GENOMIC DNA]</scope>
    <source>
        <strain evidence="25">JCM 17106</strain>
    </source>
</reference>
<evidence type="ECO:0000256" key="12">
    <source>
        <dbReference type="ARBA" id="ARBA00022967"/>
    </source>
</evidence>
<dbReference type="NCBIfam" id="NF011053">
    <property type="entry name" value="PRK14485.1"/>
    <property type="match status" value="1"/>
</dbReference>
<name>A0ABP6UT08_9FLAO</name>
<dbReference type="NCBIfam" id="TIGR00781">
    <property type="entry name" value="ccoO"/>
    <property type="match status" value="1"/>
</dbReference>
<keyword evidence="17 21" id="KW-0472">Membrane</keyword>
<feature type="transmembrane region" description="Helical" evidence="21">
    <location>
        <begin position="341"/>
        <end position="365"/>
    </location>
</feature>
<evidence type="ECO:0000256" key="15">
    <source>
        <dbReference type="ARBA" id="ARBA00023004"/>
    </source>
</evidence>
<keyword evidence="15 19" id="KW-0408">Iron</keyword>